<proteinExistence type="predicted"/>
<dbReference type="Proteomes" id="UP000261704">
    <property type="component" value="Chromosome"/>
</dbReference>
<dbReference type="InterPro" id="IPR018637">
    <property type="entry name" value="DUF2059"/>
</dbReference>
<organism evidence="2 3">
    <name type="scientific">Profundibacter amoris</name>
    <dbReference type="NCBI Taxonomy" id="2171755"/>
    <lineage>
        <taxon>Bacteria</taxon>
        <taxon>Pseudomonadati</taxon>
        <taxon>Pseudomonadota</taxon>
        <taxon>Alphaproteobacteria</taxon>
        <taxon>Rhodobacterales</taxon>
        <taxon>Paracoccaceae</taxon>
        <taxon>Profundibacter</taxon>
    </lineage>
</organism>
<protein>
    <submittedName>
        <fullName evidence="2">DUF2059 domain-containing protein</fullName>
    </submittedName>
</protein>
<dbReference type="Pfam" id="PF09832">
    <property type="entry name" value="DUF2059"/>
    <property type="match status" value="1"/>
</dbReference>
<dbReference type="KEGG" id="pamo:BAR1_07760"/>
<feature type="domain" description="DUF2059" evidence="1">
    <location>
        <begin position="109"/>
        <end position="154"/>
    </location>
</feature>
<evidence type="ECO:0000313" key="3">
    <source>
        <dbReference type="Proteomes" id="UP000261704"/>
    </source>
</evidence>
<name>A0A347UG54_9RHOB</name>
<dbReference type="OrthoDB" id="7841298at2"/>
<gene>
    <name evidence="2" type="ORF">BAR1_07760</name>
</gene>
<accession>A0A347UG54</accession>
<keyword evidence="3" id="KW-1185">Reference proteome</keyword>
<evidence type="ECO:0000313" key="2">
    <source>
        <dbReference type="EMBL" id="AXX97832.1"/>
    </source>
</evidence>
<reference evidence="2 3" key="1">
    <citation type="submission" date="2018-09" db="EMBL/GenBank/DDBJ databases">
        <title>Profundibacter amoris BAR1 gen. nov., sp. nov., a new member of the Roseobacter clade isolated at Lokis Castle Vent Field on the Arctic Mid-Oceanic Ridge.</title>
        <authorList>
            <person name="Le Moine Bauer S."/>
            <person name="Sjoeberg A.G."/>
            <person name="L'Haridon S."/>
            <person name="Stokke R."/>
            <person name="Roalkvam I."/>
            <person name="Steen I.H."/>
            <person name="Dahle H."/>
        </authorList>
    </citation>
    <scope>NUCLEOTIDE SEQUENCE [LARGE SCALE GENOMIC DNA]</scope>
    <source>
        <strain evidence="2 3">BAR1</strain>
    </source>
</reference>
<dbReference type="AlphaFoldDB" id="A0A347UG54"/>
<sequence length="300" mass="33466">MGNRMAFKCRQLSLYTGGMRKPTGWPMLKRFFLILLFISLAPLANAQDATKVERLANLLHLQPMFDVMRQEGITYGDDLDREMLGGAGGIGWQRAINEIYQPDRIWLTFLPAFKSGLKGADIDAMIAFFESDTGAKIAALELEARQALLDKTIENASKERFHALSEEGSERMRLLNELVDANDLVEFNVMSALNASYAFYTGMIQGRAFDPAPSDADVLKEVWAQEEEIRLDSTEWLYSYMLLAYEPLSDDDLRAYINFSASKAGRALNAALFAAYDGVTVNVSKALGLTAAQFMHGEDL</sequence>
<evidence type="ECO:0000259" key="1">
    <source>
        <dbReference type="Pfam" id="PF09832"/>
    </source>
</evidence>
<dbReference type="EMBL" id="CP032125">
    <property type="protein sequence ID" value="AXX97832.1"/>
    <property type="molecule type" value="Genomic_DNA"/>
</dbReference>